<comment type="function">
    <text evidence="9">Microtubule-binding protein that negatively regulates centriole duplication. Binds to and stabilizes microtubules.</text>
</comment>
<keyword evidence="7" id="KW-0206">Cytoskeleton</keyword>
<accession>A0A6J0T436</accession>
<evidence type="ECO:0000256" key="6">
    <source>
        <dbReference type="ARBA" id="ARBA00022701"/>
    </source>
</evidence>
<feature type="region of interest" description="Disordered" evidence="10">
    <location>
        <begin position="695"/>
        <end position="741"/>
    </location>
</feature>
<dbReference type="Proteomes" id="UP001652642">
    <property type="component" value="Chromosome 5"/>
</dbReference>
<feature type="compositionally biased region" description="Basic and acidic residues" evidence="10">
    <location>
        <begin position="729"/>
        <end position="741"/>
    </location>
</feature>
<dbReference type="GO" id="GO:0060041">
    <property type="term" value="P:retina development in camera-type eye"/>
    <property type="evidence" value="ECO:0007669"/>
    <property type="project" value="TreeGrafter"/>
</dbReference>
<keyword evidence="6" id="KW-0493">Microtubule</keyword>
<dbReference type="GO" id="GO:0005634">
    <property type="term" value="C:nucleus"/>
    <property type="evidence" value="ECO:0007669"/>
    <property type="project" value="UniProtKB-SubCell"/>
</dbReference>
<comment type="similarity">
    <text evidence="3">Belongs to the MDM1 family.</text>
</comment>
<feature type="region of interest" description="Disordered" evidence="10">
    <location>
        <begin position="279"/>
        <end position="308"/>
    </location>
</feature>
<evidence type="ECO:0000256" key="3">
    <source>
        <dbReference type="ARBA" id="ARBA00010494"/>
    </source>
</evidence>
<evidence type="ECO:0000256" key="7">
    <source>
        <dbReference type="ARBA" id="ARBA00023212"/>
    </source>
</evidence>
<dbReference type="Pfam" id="PF15501">
    <property type="entry name" value="MDM1"/>
    <property type="match status" value="1"/>
</dbReference>
<dbReference type="PANTHER" id="PTHR32078">
    <property type="entry name" value="NUCLEAR PROTEIN MDM1"/>
    <property type="match status" value="1"/>
</dbReference>
<keyword evidence="11" id="KW-1185">Reference proteome</keyword>
<feature type="compositionally biased region" description="Basic and acidic residues" evidence="10">
    <location>
        <begin position="483"/>
        <end position="512"/>
    </location>
</feature>
<evidence type="ECO:0000256" key="5">
    <source>
        <dbReference type="ARBA" id="ARBA00022490"/>
    </source>
</evidence>
<dbReference type="RefSeq" id="XP_020641735.2">
    <property type="nucleotide sequence ID" value="XM_020786076.2"/>
</dbReference>
<name>A0A6J0T436_9SAUR</name>
<evidence type="ECO:0000256" key="9">
    <source>
        <dbReference type="ARBA" id="ARBA00045771"/>
    </source>
</evidence>
<evidence type="ECO:0000313" key="12">
    <source>
        <dbReference type="RefSeq" id="XP_020641735.2"/>
    </source>
</evidence>
<feature type="compositionally biased region" description="Basic and acidic residues" evidence="10">
    <location>
        <begin position="279"/>
        <end position="294"/>
    </location>
</feature>
<dbReference type="AlphaFoldDB" id="A0A6J0T436"/>
<dbReference type="GO" id="GO:0008017">
    <property type="term" value="F:microtubule binding"/>
    <property type="evidence" value="ECO:0007669"/>
    <property type="project" value="InterPro"/>
</dbReference>
<feature type="region of interest" description="Disordered" evidence="10">
    <location>
        <begin position="119"/>
        <end position="163"/>
    </location>
</feature>
<feature type="region of interest" description="Disordered" evidence="10">
    <location>
        <begin position="461"/>
        <end position="658"/>
    </location>
</feature>
<sequence length="741" mass="84304">MPVRWKGLSEYKRNFKWRKPDQSQLCSPMLDQKCQWAGLRSDELGISREPKFISKRRVPYYGTQVSKSFEWNGANDLEKDASSEFEAHQPMELHLKDRKDYVNQEKIKTPDAPRLSEKLQLDSTGSRCETAIDLEKSKQSPRKTSGHENRTLGSAGKDSEKISNGLNRVLRRRAGMNISRSSSFPRSSEYQRQFVWKTPQKLSPVIAADQFIHSSSPSIPPFKSPVIIPETEYERSFKASPPMKELKQLNCLEEGESPESEPAEISFREKNKKLEAISKMTEDPAKQTKLETKQKQKNKSSCLHRSSKKMSTEYRSNFLSPAQYIYRDGAWLRIRKNMSDQGSQYTLNTMWYMEVKELREKAEAYRQRIQGTHFSRDHLNQILSENNKLWDLSSHSSTEETISSSVRALDLAGVPDKELSQDPKFLLQSELSKELQHSSTEKLGMSDAATVPAKRRLVWGESGNDEKLENQSEVLREEEDEENEKKQEKEEAQELEESNKDITKDDKHRENVNHVNGNVSNSASVSSREVGRLPTPQLRALGGAQRTHHDLTTPATGGAVLVSPPKMKSLSSLPMRKDSPGKHAMANNQISKEDLKRKSNRDEGDAVSLDPSPTAELKTLDHLPLRKEQQTSQRVSDIKIPSEQAPVVPGYKSAKNPAVSYWSPSCRIKGSLKDPEFQHNGNVVSPSRSWLQLPLQERNYHDEDEDDQLSQLSARSAASSSLASQVLERAQRRKENFWGKM</sequence>
<reference evidence="12" key="1">
    <citation type="submission" date="2025-08" db="UniProtKB">
        <authorList>
            <consortium name="RefSeq"/>
        </authorList>
    </citation>
    <scope>IDENTIFICATION</scope>
</reference>
<evidence type="ECO:0000256" key="4">
    <source>
        <dbReference type="ARBA" id="ARBA00013508"/>
    </source>
</evidence>
<protein>
    <recommendedName>
        <fullName evidence="4">Nuclear protein MDM1</fullName>
    </recommendedName>
</protein>
<comment type="subcellular location">
    <subcellularLocation>
        <location evidence="1">Cytoplasm</location>
        <location evidence="1">Cytoskeleton</location>
        <location evidence="1">Microtubule organizing center</location>
        <location evidence="1">Centrosome</location>
        <location evidence="1">Centriole</location>
    </subcellularLocation>
    <subcellularLocation>
        <location evidence="2">Nucleus</location>
    </subcellularLocation>
</comment>
<dbReference type="GO" id="GO:0005874">
    <property type="term" value="C:microtubule"/>
    <property type="evidence" value="ECO:0007669"/>
    <property type="project" value="UniProtKB-KW"/>
</dbReference>
<feature type="compositionally biased region" description="Low complexity" evidence="10">
    <location>
        <begin position="709"/>
        <end position="725"/>
    </location>
</feature>
<dbReference type="GO" id="GO:0005814">
    <property type="term" value="C:centriole"/>
    <property type="evidence" value="ECO:0007669"/>
    <property type="project" value="UniProtKB-SubCell"/>
</dbReference>
<dbReference type="PANTHER" id="PTHR32078:SF1">
    <property type="entry name" value="NUCLEAR PROTEIN MDM1"/>
    <property type="match status" value="1"/>
</dbReference>
<evidence type="ECO:0000313" key="11">
    <source>
        <dbReference type="Proteomes" id="UP001652642"/>
    </source>
</evidence>
<evidence type="ECO:0000256" key="1">
    <source>
        <dbReference type="ARBA" id="ARBA00004114"/>
    </source>
</evidence>
<organism evidence="11 12">
    <name type="scientific">Pogona vitticeps</name>
    <name type="common">central bearded dragon</name>
    <dbReference type="NCBI Taxonomy" id="103695"/>
    <lineage>
        <taxon>Eukaryota</taxon>
        <taxon>Metazoa</taxon>
        <taxon>Chordata</taxon>
        <taxon>Craniata</taxon>
        <taxon>Vertebrata</taxon>
        <taxon>Euteleostomi</taxon>
        <taxon>Lepidosauria</taxon>
        <taxon>Squamata</taxon>
        <taxon>Bifurcata</taxon>
        <taxon>Unidentata</taxon>
        <taxon>Episquamata</taxon>
        <taxon>Toxicofera</taxon>
        <taxon>Iguania</taxon>
        <taxon>Acrodonta</taxon>
        <taxon>Agamidae</taxon>
        <taxon>Amphibolurinae</taxon>
        <taxon>Pogona</taxon>
    </lineage>
</organism>
<feature type="compositionally biased region" description="Low complexity" evidence="10">
    <location>
        <begin position="563"/>
        <end position="574"/>
    </location>
</feature>
<dbReference type="CTD" id="56890"/>
<proteinExistence type="inferred from homology"/>
<dbReference type="GO" id="GO:0046600">
    <property type="term" value="P:negative regulation of centriole replication"/>
    <property type="evidence" value="ECO:0007669"/>
    <property type="project" value="InterPro"/>
</dbReference>
<gene>
    <name evidence="12" type="primary">MDM1</name>
</gene>
<dbReference type="InterPro" id="IPR029136">
    <property type="entry name" value="MDM1"/>
</dbReference>
<dbReference type="GeneID" id="110075142"/>
<evidence type="ECO:0000256" key="2">
    <source>
        <dbReference type="ARBA" id="ARBA00004123"/>
    </source>
</evidence>
<feature type="compositionally biased region" description="Basic and acidic residues" evidence="10">
    <location>
        <begin position="618"/>
        <end position="629"/>
    </location>
</feature>
<keyword evidence="8" id="KW-0539">Nucleus</keyword>
<evidence type="ECO:0000256" key="10">
    <source>
        <dbReference type="SAM" id="MobiDB-lite"/>
    </source>
</evidence>
<feature type="compositionally biased region" description="Low complexity" evidence="10">
    <location>
        <begin position="513"/>
        <end position="528"/>
    </location>
</feature>
<feature type="compositionally biased region" description="Basic and acidic residues" evidence="10">
    <location>
        <begin position="591"/>
        <end position="604"/>
    </location>
</feature>
<evidence type="ECO:0000256" key="8">
    <source>
        <dbReference type="ARBA" id="ARBA00023242"/>
    </source>
</evidence>
<keyword evidence="5" id="KW-0963">Cytoplasm</keyword>